<protein>
    <submittedName>
        <fullName evidence="3">ACT domain-containing protein</fullName>
    </submittedName>
</protein>
<name>A0ABS8C6Y3_9ALTE</name>
<dbReference type="Gene3D" id="3.30.2130.10">
    <property type="entry name" value="VC0802-like"/>
    <property type="match status" value="1"/>
</dbReference>
<dbReference type="InterPro" id="IPR045865">
    <property type="entry name" value="ACT-like_dom_sf"/>
</dbReference>
<dbReference type="InterPro" id="IPR018717">
    <property type="entry name" value="DUF2241"/>
</dbReference>
<dbReference type="Pfam" id="PF10000">
    <property type="entry name" value="ACT_3"/>
    <property type="match status" value="1"/>
</dbReference>
<feature type="domain" description="DUF2241" evidence="1">
    <location>
        <begin position="4"/>
        <end position="70"/>
    </location>
</feature>
<accession>A0ABS8C6Y3</accession>
<sequence>MTAIVELKQLLAGLKPQLMADEWVFCTVTQPLAHFLTLDPLATFLEPEGLTLVLKKTTADQAGLAYSGSFKQITLTVHSSLDAVGLTAAVAAKLTEKGISANVMAAYYHDHIFVPTSKATAALAALNELTV</sequence>
<dbReference type="Pfam" id="PF13840">
    <property type="entry name" value="ACT_7"/>
    <property type="match status" value="1"/>
</dbReference>
<dbReference type="Proteomes" id="UP000633814">
    <property type="component" value="Unassembled WGS sequence"/>
</dbReference>
<feature type="domain" description="CASTOR ACT" evidence="2">
    <location>
        <begin position="72"/>
        <end position="128"/>
    </location>
</feature>
<reference evidence="3 4" key="1">
    <citation type="submission" date="2021-10" db="EMBL/GenBank/DDBJ databases">
        <title>Alishewanella koreense sp. nov. isolated from seawater of southwestern coast in South Korea and the proposal for the reclassification of Rheinheimera perlucida and Rheinheimera tuosuensis as Arsukibacterium perlucida and Arsukibacterium tuosuensis.</title>
        <authorList>
            <person name="Kim K.H."/>
            <person name="Ruan W."/>
            <person name="Kim K.R."/>
            <person name="Baek J.H."/>
            <person name="Jeon C.O."/>
        </authorList>
    </citation>
    <scope>NUCLEOTIDE SEQUENCE [LARGE SCALE GENOMIC DNA]</scope>
    <source>
        <strain evidence="3 4">16-MA</strain>
    </source>
</reference>
<evidence type="ECO:0000313" key="3">
    <source>
        <dbReference type="EMBL" id="MCB5228056.1"/>
    </source>
</evidence>
<evidence type="ECO:0000259" key="1">
    <source>
        <dbReference type="Pfam" id="PF10000"/>
    </source>
</evidence>
<dbReference type="SUPFAM" id="SSF55021">
    <property type="entry name" value="ACT-like"/>
    <property type="match status" value="2"/>
</dbReference>
<dbReference type="EMBL" id="JAEINI020000013">
    <property type="protein sequence ID" value="MCB5228056.1"/>
    <property type="molecule type" value="Genomic_DNA"/>
</dbReference>
<comment type="caution">
    <text evidence="3">The sequence shown here is derived from an EMBL/GenBank/DDBJ whole genome shotgun (WGS) entry which is preliminary data.</text>
</comment>
<dbReference type="InterPro" id="IPR027795">
    <property type="entry name" value="CASTOR_ACT_dom"/>
</dbReference>
<gene>
    <name evidence="3" type="ORF">JAO78_014675</name>
</gene>
<dbReference type="PANTHER" id="PTHR39199:SF1">
    <property type="entry name" value="BLR5128 PROTEIN"/>
    <property type="match status" value="1"/>
</dbReference>
<evidence type="ECO:0000313" key="4">
    <source>
        <dbReference type="Proteomes" id="UP000633814"/>
    </source>
</evidence>
<dbReference type="RefSeq" id="WP_226752119.1">
    <property type="nucleotide sequence ID" value="NZ_JAEINI020000013.1"/>
</dbReference>
<keyword evidence="4" id="KW-1185">Reference proteome</keyword>
<dbReference type="PANTHER" id="PTHR39199">
    <property type="entry name" value="BLR5128 PROTEIN"/>
    <property type="match status" value="1"/>
</dbReference>
<proteinExistence type="predicted"/>
<organism evidence="3 4">
    <name type="scientific">Alishewanella maricola</name>
    <dbReference type="NCBI Taxonomy" id="2795740"/>
    <lineage>
        <taxon>Bacteria</taxon>
        <taxon>Pseudomonadati</taxon>
        <taxon>Pseudomonadota</taxon>
        <taxon>Gammaproteobacteria</taxon>
        <taxon>Alteromonadales</taxon>
        <taxon>Alteromonadaceae</taxon>
        <taxon>Alishewanella</taxon>
    </lineage>
</organism>
<evidence type="ECO:0000259" key="2">
    <source>
        <dbReference type="Pfam" id="PF13840"/>
    </source>
</evidence>